<accession>A0ABT8GYL4</accession>
<proteinExistence type="predicted"/>
<evidence type="ECO:0000313" key="2">
    <source>
        <dbReference type="Proteomes" id="UP001172702"/>
    </source>
</evidence>
<reference evidence="1 2" key="1">
    <citation type="submission" date="2023-07" db="EMBL/GenBank/DDBJ databases">
        <title>Strategy for survival of the halotoleranting strain Dietzia MX2 from the Yakshinskoe mineral salts deposit.</title>
        <authorList>
            <person name="Kharitonova M.A."/>
            <person name="Kupriyanova-Ashina F.G."/>
            <person name="Shakirov T.R."/>
            <person name="Vafina M.S."/>
            <person name="Ilinskaya O.N."/>
        </authorList>
    </citation>
    <scope>NUCLEOTIDE SEQUENCE [LARGE SCALE GENOMIC DNA]</scope>
    <source>
        <strain evidence="1 2">MX2</strain>
    </source>
</reference>
<sequence>MDAKNLAPVPDAALGAGCSPRHVWYLLARGDLERYKSLGRTFVDVDRLQDILAPRPA</sequence>
<evidence type="ECO:0000313" key="1">
    <source>
        <dbReference type="EMBL" id="MDN4505308.1"/>
    </source>
</evidence>
<evidence type="ECO:0008006" key="3">
    <source>
        <dbReference type="Google" id="ProtNLM"/>
    </source>
</evidence>
<dbReference type="RefSeq" id="WP_269502822.1">
    <property type="nucleotide sequence ID" value="NZ_JAPWIO010000006.1"/>
</dbReference>
<keyword evidence="2" id="KW-1185">Reference proteome</keyword>
<name>A0ABT8GYL4_9ACTN</name>
<organism evidence="1 2">
    <name type="scientific">Dietzia maris</name>
    <dbReference type="NCBI Taxonomy" id="37915"/>
    <lineage>
        <taxon>Bacteria</taxon>
        <taxon>Bacillati</taxon>
        <taxon>Actinomycetota</taxon>
        <taxon>Actinomycetes</taxon>
        <taxon>Mycobacteriales</taxon>
        <taxon>Dietziaceae</taxon>
        <taxon>Dietzia</taxon>
    </lineage>
</organism>
<dbReference type="Proteomes" id="UP001172702">
    <property type="component" value="Unassembled WGS sequence"/>
</dbReference>
<gene>
    <name evidence="1" type="ORF">QYF62_04445</name>
</gene>
<comment type="caution">
    <text evidence="1">The sequence shown here is derived from an EMBL/GenBank/DDBJ whole genome shotgun (WGS) entry which is preliminary data.</text>
</comment>
<protein>
    <recommendedName>
        <fullName evidence="3">DNA-binding protein</fullName>
    </recommendedName>
</protein>
<dbReference type="EMBL" id="JAUHTB010000003">
    <property type="protein sequence ID" value="MDN4505308.1"/>
    <property type="molecule type" value="Genomic_DNA"/>
</dbReference>